<reference evidence="2 3" key="1">
    <citation type="submission" date="2019-07" db="EMBL/GenBank/DDBJ databases">
        <title>Whole genome shotgun sequence of Deinococcus cellulosilyticus NBRC 106333.</title>
        <authorList>
            <person name="Hosoyama A."/>
            <person name="Uohara A."/>
            <person name="Ohji S."/>
            <person name="Ichikawa N."/>
        </authorList>
    </citation>
    <scope>NUCLEOTIDE SEQUENCE [LARGE SCALE GENOMIC DNA]</scope>
    <source>
        <strain evidence="2 3">NBRC 106333</strain>
    </source>
</reference>
<dbReference type="GO" id="GO:0003676">
    <property type="term" value="F:nucleic acid binding"/>
    <property type="evidence" value="ECO:0007669"/>
    <property type="project" value="InterPro"/>
</dbReference>
<evidence type="ECO:0000313" key="3">
    <source>
        <dbReference type="Proteomes" id="UP000321306"/>
    </source>
</evidence>
<protein>
    <submittedName>
        <fullName evidence="2">Transposase</fullName>
    </submittedName>
</protein>
<dbReference type="Pfam" id="PF13358">
    <property type="entry name" value="DDE_3"/>
    <property type="match status" value="1"/>
</dbReference>
<dbReference type="EMBL" id="BJXB01000058">
    <property type="protein sequence ID" value="GEM50102.1"/>
    <property type="molecule type" value="Genomic_DNA"/>
</dbReference>
<sequence>MLSVISSWFVKGRGKQFKIPTRWGSDGRVNVLGTLSLSGAGEQLEYRLLEGQCTRDQVVAYLQTLAERCDPAGLTVVVLDNAPFHKGGELTKRREEWEKQGLYLRYLPAYCPFLNLIETTWRKLKGFLMPRRCYNSVAELTEALLAAFKLLGAVQI</sequence>
<organism evidence="2 3">
    <name type="scientific">Deinococcus cellulosilyticus (strain DSM 18568 / NBRC 106333 / KACC 11606 / 5516J-15)</name>
    <dbReference type="NCBI Taxonomy" id="1223518"/>
    <lineage>
        <taxon>Bacteria</taxon>
        <taxon>Thermotogati</taxon>
        <taxon>Deinococcota</taxon>
        <taxon>Deinococci</taxon>
        <taxon>Deinococcales</taxon>
        <taxon>Deinococcaceae</taxon>
        <taxon>Deinococcus</taxon>
    </lineage>
</organism>
<feature type="domain" description="Tc1-like transposase DDE" evidence="1">
    <location>
        <begin position="7"/>
        <end position="140"/>
    </location>
</feature>
<dbReference type="Proteomes" id="UP000321306">
    <property type="component" value="Unassembled WGS sequence"/>
</dbReference>
<evidence type="ECO:0000259" key="1">
    <source>
        <dbReference type="Pfam" id="PF13358"/>
    </source>
</evidence>
<dbReference type="Gene3D" id="3.30.420.10">
    <property type="entry name" value="Ribonuclease H-like superfamily/Ribonuclease H"/>
    <property type="match status" value="1"/>
</dbReference>
<keyword evidence="3" id="KW-1185">Reference proteome</keyword>
<dbReference type="InterPro" id="IPR036397">
    <property type="entry name" value="RNaseH_sf"/>
</dbReference>
<dbReference type="InterPro" id="IPR038717">
    <property type="entry name" value="Tc1-like_DDE_dom"/>
</dbReference>
<dbReference type="AlphaFoldDB" id="A0A511NBC3"/>
<proteinExistence type="predicted"/>
<evidence type="ECO:0000313" key="2">
    <source>
        <dbReference type="EMBL" id="GEM50102.1"/>
    </source>
</evidence>
<gene>
    <name evidence="2" type="ORF">DC3_57370</name>
</gene>
<name>A0A511NBC3_DEIC1</name>
<accession>A0A511NBC3</accession>
<comment type="caution">
    <text evidence="2">The sequence shown here is derived from an EMBL/GenBank/DDBJ whole genome shotgun (WGS) entry which is preliminary data.</text>
</comment>